<dbReference type="Pfam" id="PF00892">
    <property type="entry name" value="EamA"/>
    <property type="match status" value="1"/>
</dbReference>
<evidence type="ECO:0000256" key="2">
    <source>
        <dbReference type="ARBA" id="ARBA00022692"/>
    </source>
</evidence>
<feature type="transmembrane region" description="Helical" evidence="5">
    <location>
        <begin position="203"/>
        <end position="222"/>
    </location>
</feature>
<dbReference type="InterPro" id="IPR037185">
    <property type="entry name" value="EmrE-like"/>
</dbReference>
<keyword evidence="5" id="KW-0968">Cytoplasmic vesicle</keyword>
<evidence type="ECO:0000313" key="8">
    <source>
        <dbReference type="EMBL" id="KAG0266875.1"/>
    </source>
</evidence>
<feature type="transmembrane region" description="Helical" evidence="5">
    <location>
        <begin position="234"/>
        <end position="258"/>
    </location>
</feature>
<dbReference type="AlphaFoldDB" id="A0A9P6QFQ7"/>
<dbReference type="SUPFAM" id="SSF103481">
    <property type="entry name" value="Multidrug resistance efflux transporter EmrE"/>
    <property type="match status" value="1"/>
</dbReference>
<feature type="transmembrane region" description="Helical" evidence="5">
    <location>
        <begin position="265"/>
        <end position="285"/>
    </location>
</feature>
<feature type="transmembrane region" description="Helical" evidence="5">
    <location>
        <begin position="165"/>
        <end position="182"/>
    </location>
</feature>
<keyword evidence="5" id="KW-0813">Transport</keyword>
<feature type="domain" description="EamA" evidence="7">
    <location>
        <begin position="164"/>
        <end position="307"/>
    </location>
</feature>
<dbReference type="GO" id="GO:0005789">
    <property type="term" value="C:endoplasmic reticulum membrane"/>
    <property type="evidence" value="ECO:0007669"/>
    <property type="project" value="UniProtKB-SubCell"/>
</dbReference>
<feature type="transmembrane region" description="Helical" evidence="5">
    <location>
        <begin position="12"/>
        <end position="31"/>
    </location>
</feature>
<evidence type="ECO:0000256" key="5">
    <source>
        <dbReference type="RuleBase" id="RU367097"/>
    </source>
</evidence>
<evidence type="ECO:0000256" key="3">
    <source>
        <dbReference type="ARBA" id="ARBA00022989"/>
    </source>
</evidence>
<feature type="region of interest" description="Disordered" evidence="6">
    <location>
        <begin position="340"/>
        <end position="363"/>
    </location>
</feature>
<evidence type="ECO:0000256" key="1">
    <source>
        <dbReference type="ARBA" id="ARBA00004141"/>
    </source>
</evidence>
<dbReference type="InterPro" id="IPR000620">
    <property type="entry name" value="EamA_dom"/>
</dbReference>
<dbReference type="GO" id="GO:0030659">
    <property type="term" value="C:cytoplasmic vesicle membrane"/>
    <property type="evidence" value="ECO:0007669"/>
    <property type="project" value="UniProtKB-SubCell"/>
</dbReference>
<evidence type="ECO:0000259" key="7">
    <source>
        <dbReference type="Pfam" id="PF00892"/>
    </source>
</evidence>
<dbReference type="PANTHER" id="PTHR11132">
    <property type="entry name" value="SOLUTE CARRIER FAMILY 35"/>
    <property type="match status" value="1"/>
</dbReference>
<keyword evidence="9" id="KW-1185">Reference proteome</keyword>
<name>A0A9P6QFQ7_9FUNG</name>
<comment type="subunit">
    <text evidence="5">Homooligomer.</text>
</comment>
<reference evidence="8" key="1">
    <citation type="journal article" date="2020" name="Fungal Divers.">
        <title>Resolving the Mortierellaceae phylogeny through synthesis of multi-gene phylogenetics and phylogenomics.</title>
        <authorList>
            <person name="Vandepol N."/>
            <person name="Liber J."/>
            <person name="Desiro A."/>
            <person name="Na H."/>
            <person name="Kennedy M."/>
            <person name="Barry K."/>
            <person name="Grigoriev I.V."/>
            <person name="Miller A.N."/>
            <person name="O'Donnell K."/>
            <person name="Stajich J.E."/>
            <person name="Bonito G."/>
        </authorList>
    </citation>
    <scope>NUCLEOTIDE SEQUENCE</scope>
    <source>
        <strain evidence="8">KOD948</strain>
    </source>
</reference>
<comment type="caution">
    <text evidence="8">The sequence shown here is derived from an EMBL/GenBank/DDBJ whole genome shotgun (WGS) entry which is preliminary data.</text>
</comment>
<keyword evidence="3 5" id="KW-1133">Transmembrane helix</keyword>
<feature type="transmembrane region" description="Helical" evidence="5">
    <location>
        <begin position="291"/>
        <end position="309"/>
    </location>
</feature>
<keyword evidence="4 5" id="KW-0472">Membrane</keyword>
<sequence length="363" mass="39735">MTAADTHGSIANSATVSILAYCISSILMTVTNKMVLSQFDFNMNFLLLAIQAMAAVTMLWIFKKLGLITYRKLDVAEAKKWFPISLALVAMIYTGSKSIPVYTIFKNLTIILIAYGEVLWFGSKVTPMMLLSFAFMVLSSIIAGWSDISSFVPKEATDVAHFNAGYIWMALNCLSSAGYVLYMRKRIKHFNFKDFDTVYYNNLLSLPVMLVLSMCLEGWTSGELERTFKPEVRSALTMAILVSGISSFLISYGSAWCVRCTSSTTYSMVGALNKLPVAASGILFFGDPATLGNVFGIFFGFIAGLLYSYSKTEQAQKNLSLSNASLSTKQLDATELSTPATLSKPKTAGLPLYKSNPDGKVAD</sequence>
<dbReference type="NCBIfam" id="TIGR00803">
    <property type="entry name" value="nst"/>
    <property type="match status" value="1"/>
</dbReference>
<evidence type="ECO:0000256" key="4">
    <source>
        <dbReference type="ARBA" id="ARBA00023136"/>
    </source>
</evidence>
<gene>
    <name evidence="8" type="primary">VRG4</name>
    <name evidence="8" type="ORF">BG011_000490</name>
</gene>
<dbReference type="InterPro" id="IPR050186">
    <property type="entry name" value="TPT_transporter"/>
</dbReference>
<comment type="similarity">
    <text evidence="5">Belongs to the TPT transporter family. SLC35D subfamily.</text>
</comment>
<comment type="function">
    <text evidence="5">Involved in the import of GDP-mannose from the cytoplasm into the Golgi lumen.</text>
</comment>
<feature type="transmembrane region" description="Helical" evidence="5">
    <location>
        <begin position="125"/>
        <end position="145"/>
    </location>
</feature>
<dbReference type="OrthoDB" id="417037at2759"/>
<keyword evidence="5" id="KW-0333">Golgi apparatus</keyword>
<keyword evidence="5" id="KW-0256">Endoplasmic reticulum</keyword>
<keyword evidence="5" id="KW-0762">Sugar transport</keyword>
<dbReference type="Proteomes" id="UP000726737">
    <property type="component" value="Unassembled WGS sequence"/>
</dbReference>
<dbReference type="GO" id="GO:0000139">
    <property type="term" value="C:Golgi membrane"/>
    <property type="evidence" value="ECO:0007669"/>
    <property type="project" value="UniProtKB-SubCell"/>
</dbReference>
<organism evidence="8 9">
    <name type="scientific">Mortierella polycephala</name>
    <dbReference type="NCBI Taxonomy" id="41804"/>
    <lineage>
        <taxon>Eukaryota</taxon>
        <taxon>Fungi</taxon>
        <taxon>Fungi incertae sedis</taxon>
        <taxon>Mucoromycota</taxon>
        <taxon>Mortierellomycotina</taxon>
        <taxon>Mortierellomycetes</taxon>
        <taxon>Mortierellales</taxon>
        <taxon>Mortierellaceae</taxon>
        <taxon>Mortierella</taxon>
    </lineage>
</organism>
<evidence type="ECO:0000256" key="6">
    <source>
        <dbReference type="SAM" id="MobiDB-lite"/>
    </source>
</evidence>
<dbReference type="EMBL" id="JAAAJA010000011">
    <property type="protein sequence ID" value="KAG0266875.1"/>
    <property type="molecule type" value="Genomic_DNA"/>
</dbReference>
<accession>A0A9P6QFQ7</accession>
<proteinExistence type="inferred from homology"/>
<protein>
    <recommendedName>
        <fullName evidence="5">GDP-mannose transporter</fullName>
        <shortName evidence="5">GMT</shortName>
    </recommendedName>
</protein>
<feature type="transmembrane region" description="Helical" evidence="5">
    <location>
        <begin position="43"/>
        <end position="62"/>
    </location>
</feature>
<keyword evidence="2 5" id="KW-0812">Transmembrane</keyword>
<comment type="subcellular location">
    <subcellularLocation>
        <location evidence="5">Golgi apparatus membrane</location>
        <topology evidence="5">Multi-pass membrane protein</topology>
    </subcellularLocation>
    <subcellularLocation>
        <location evidence="5">Cytoplasmic vesicle membrane</location>
        <topology evidence="5">Multi-pass membrane protein</topology>
    </subcellularLocation>
    <subcellularLocation>
        <location evidence="5">Endoplasmic reticulum membrane</location>
        <topology evidence="5">Multi-pass membrane protein</topology>
    </subcellularLocation>
    <subcellularLocation>
        <location evidence="1">Membrane</location>
        <topology evidence="1">Multi-pass membrane protein</topology>
    </subcellularLocation>
</comment>
<evidence type="ECO:0000313" key="9">
    <source>
        <dbReference type="Proteomes" id="UP000726737"/>
    </source>
</evidence>